<keyword evidence="1" id="KW-0812">Transmembrane</keyword>
<name>A0A212EXB9_DANPL</name>
<organism evidence="2 3">
    <name type="scientific">Danaus plexippus plexippus</name>
    <dbReference type="NCBI Taxonomy" id="278856"/>
    <lineage>
        <taxon>Eukaryota</taxon>
        <taxon>Metazoa</taxon>
        <taxon>Ecdysozoa</taxon>
        <taxon>Arthropoda</taxon>
        <taxon>Hexapoda</taxon>
        <taxon>Insecta</taxon>
        <taxon>Pterygota</taxon>
        <taxon>Neoptera</taxon>
        <taxon>Endopterygota</taxon>
        <taxon>Lepidoptera</taxon>
        <taxon>Glossata</taxon>
        <taxon>Ditrysia</taxon>
        <taxon>Papilionoidea</taxon>
        <taxon>Nymphalidae</taxon>
        <taxon>Danainae</taxon>
        <taxon>Danaini</taxon>
        <taxon>Danaina</taxon>
        <taxon>Danaus</taxon>
        <taxon>Danaus</taxon>
    </lineage>
</organism>
<dbReference type="InParanoid" id="A0A212EXB9"/>
<proteinExistence type="predicted"/>
<dbReference type="STRING" id="278856.A0A212EXB9"/>
<gene>
    <name evidence="2" type="ORF">KGM_211049</name>
</gene>
<dbReference type="eggNOG" id="KOG2410">
    <property type="taxonomic scope" value="Eukaryota"/>
</dbReference>
<feature type="transmembrane region" description="Helical" evidence="1">
    <location>
        <begin position="37"/>
        <end position="59"/>
    </location>
</feature>
<sequence length="487" mass="49647">MAGCETHNATGVVELREDAPLTASATSARLCADGPRAIVGAFAALTAAVTVALLTQIYYGDYEVVPHGSVSSSAASCSRAGAATLLAGGRAVDAAIAAALCLAVLAPHRTSLDASGSLVYWEYRSSRGQGATVVEWGGPEEEQADHETNVTDRPPRLLMALSALHDRLGSKPWTELVQPAIDLAREGYVVSESMSAAASARDLLGFTTGATRTESALADYLHTLVHNTSKELCSLWSCSSRVRWRPGSFVSAGSWRVWSAGPGGEEAAAALRQALEPTPADTGNAFRRVVQSLLEQKQSKSAASQPTPGGVASGLAIVDPLDTYLALVTGLSVPFGSGPSVGGAWTKDEPTAPLDLSPAIITDDHVCGTRYIIGAESSAALAEGAVGALVEGAAAAVDSAESAQGAAAAVDSVESARAVLLPTGEVVLEPGRGVPLAPPGATAVPGPSYPIASELPLPQPALNFVQQRGDALLSHADSRGGGLASRF</sequence>
<evidence type="ECO:0000313" key="2">
    <source>
        <dbReference type="EMBL" id="OWR46084.1"/>
    </source>
</evidence>
<dbReference type="InterPro" id="IPR029055">
    <property type="entry name" value="Ntn_hydrolases_N"/>
</dbReference>
<accession>A0A212EXB9</accession>
<dbReference type="KEGG" id="dpl:KGM_211049"/>
<dbReference type="PANTHER" id="PTHR47278">
    <property type="entry name" value="GLUTATHIONE HYDROLASE 6"/>
    <property type="match status" value="1"/>
</dbReference>
<dbReference type="Proteomes" id="UP000007151">
    <property type="component" value="Unassembled WGS sequence"/>
</dbReference>
<keyword evidence="3" id="KW-1185">Reference proteome</keyword>
<dbReference type="GO" id="GO:0016740">
    <property type="term" value="F:transferase activity"/>
    <property type="evidence" value="ECO:0007669"/>
    <property type="project" value="UniProtKB-KW"/>
</dbReference>
<dbReference type="GO" id="GO:0070062">
    <property type="term" value="C:extracellular exosome"/>
    <property type="evidence" value="ECO:0007669"/>
    <property type="project" value="TreeGrafter"/>
</dbReference>
<evidence type="ECO:0000256" key="1">
    <source>
        <dbReference type="SAM" id="Phobius"/>
    </source>
</evidence>
<evidence type="ECO:0000313" key="3">
    <source>
        <dbReference type="Proteomes" id="UP000007151"/>
    </source>
</evidence>
<dbReference type="PANTHER" id="PTHR47278:SF1">
    <property type="entry name" value="GLUTATHIONE HYDROLASE 6"/>
    <property type="match status" value="1"/>
</dbReference>
<dbReference type="SUPFAM" id="SSF56235">
    <property type="entry name" value="N-terminal nucleophile aminohydrolases (Ntn hydrolases)"/>
    <property type="match status" value="1"/>
</dbReference>
<dbReference type="AlphaFoldDB" id="A0A212EXB9"/>
<reference evidence="2 3" key="1">
    <citation type="journal article" date="2011" name="Cell">
        <title>The monarch butterfly genome yields insights into long-distance migration.</title>
        <authorList>
            <person name="Zhan S."/>
            <person name="Merlin C."/>
            <person name="Boore J.L."/>
            <person name="Reppert S.M."/>
        </authorList>
    </citation>
    <scope>NUCLEOTIDE SEQUENCE [LARGE SCALE GENOMIC DNA]</scope>
    <source>
        <strain evidence="2">F-2</strain>
    </source>
</reference>
<keyword evidence="1" id="KW-1133">Transmembrane helix</keyword>
<dbReference type="InterPro" id="IPR052688">
    <property type="entry name" value="Gamma-glutamyltransfase"/>
</dbReference>
<keyword evidence="1" id="KW-0472">Membrane</keyword>
<dbReference type="EMBL" id="AGBW02011826">
    <property type="protein sequence ID" value="OWR46084.1"/>
    <property type="molecule type" value="Genomic_DNA"/>
</dbReference>
<dbReference type="PRINTS" id="PR01210">
    <property type="entry name" value="GGTRANSPTASE"/>
</dbReference>
<comment type="caution">
    <text evidence="2">The sequence shown here is derived from an EMBL/GenBank/DDBJ whole genome shotgun (WGS) entry which is preliminary data.</text>
</comment>
<protein>
    <submittedName>
        <fullName evidence="2">Gamma-glutamyltransferase 3</fullName>
    </submittedName>
</protein>
<dbReference type="Pfam" id="PF01019">
    <property type="entry name" value="G_glu_transpept"/>
    <property type="match status" value="1"/>
</dbReference>